<reference evidence="11 12" key="1">
    <citation type="submission" date="2020-08" db="EMBL/GenBank/DDBJ databases">
        <title>Sequencing the genomes of 1000 actinobacteria strains.</title>
        <authorList>
            <person name="Klenk H.-P."/>
        </authorList>
    </citation>
    <scope>NUCLEOTIDE SEQUENCE [LARGE SCALE GENOMIC DNA]</scope>
    <source>
        <strain evidence="11 12">DSM 41654</strain>
    </source>
</reference>
<dbReference type="PANTHER" id="PTHR30511:SF0">
    <property type="entry name" value="ALANINE RACEMASE, CATABOLIC-RELATED"/>
    <property type="match status" value="1"/>
</dbReference>
<sequence>MSGTPHPDGRRPAGPEARIDLQALRGNVEVLQRSAGSAAIMAVVKANAYGHGLVPCALAAQSAGANWLGTATPREALALRRAAVGGRILCWLWTPDGPFSEAVSADIDISVSGRWALDKVCEAAAGLGRSARVHLKADTGLGRNGCTPADWTSLLSAAMAAQKDGLLNVVGVWSHLACADEPTHPSIDAQVEAFRHAVAAAERFGADLEVRHLANSAATLLLPETRFDLVRTGLSLFGLSPAPEHGTSASFGLRPVMTLVAPLASVKRVPAGHGVSYGHDYRTATETSLGLVPVGFGAGIPRHASGAASVAVAGRRYRAVGRIAMDQFVIDLGDSAATVGDEVVLFGPGERGEPTAEDWARAAGTIAYEIVTRIASDVPRVYLP</sequence>
<dbReference type="AlphaFoldDB" id="A0A7W7R9D2"/>
<comment type="caution">
    <text evidence="11">The sequence shown here is derived from an EMBL/GenBank/DDBJ whole genome shotgun (WGS) entry which is preliminary data.</text>
</comment>
<dbReference type="PROSITE" id="PS00395">
    <property type="entry name" value="ALANINE_RACEMASE"/>
    <property type="match status" value="1"/>
</dbReference>
<keyword evidence="5 7" id="KW-0413">Isomerase</keyword>
<feature type="modified residue" description="N6-(pyridoxal phosphate)lysine" evidence="7 8">
    <location>
        <position position="45"/>
    </location>
</feature>
<comment type="cofactor">
    <cofactor evidence="2 7 8">
        <name>pyridoxal 5'-phosphate</name>
        <dbReference type="ChEBI" id="CHEBI:597326"/>
    </cofactor>
</comment>
<accession>A0A7W7R9D2</accession>
<dbReference type="FunFam" id="2.40.37.10:FF:000015">
    <property type="entry name" value="Alanine racemase"/>
    <property type="match status" value="1"/>
</dbReference>
<dbReference type="NCBIfam" id="TIGR00492">
    <property type="entry name" value="alr"/>
    <property type="match status" value="1"/>
</dbReference>
<comment type="catalytic activity">
    <reaction evidence="1 7">
        <text>L-alanine = D-alanine</text>
        <dbReference type="Rhea" id="RHEA:20249"/>
        <dbReference type="ChEBI" id="CHEBI:57416"/>
        <dbReference type="ChEBI" id="CHEBI:57972"/>
        <dbReference type="EC" id="5.1.1.1"/>
    </reaction>
</comment>
<dbReference type="InterPro" id="IPR000821">
    <property type="entry name" value="Ala_racemase"/>
</dbReference>
<evidence type="ECO:0000256" key="9">
    <source>
        <dbReference type="PIRSR" id="PIRSR600821-52"/>
    </source>
</evidence>
<keyword evidence="4 7" id="KW-0663">Pyridoxal phosphate</keyword>
<comment type="similarity">
    <text evidence="7">Belongs to the alanine racemase family.</text>
</comment>
<evidence type="ECO:0000256" key="8">
    <source>
        <dbReference type="PIRSR" id="PIRSR600821-50"/>
    </source>
</evidence>
<dbReference type="EMBL" id="JACHJV010000002">
    <property type="protein sequence ID" value="MBB4927865.1"/>
    <property type="molecule type" value="Genomic_DNA"/>
</dbReference>
<dbReference type="PANTHER" id="PTHR30511">
    <property type="entry name" value="ALANINE RACEMASE"/>
    <property type="match status" value="1"/>
</dbReference>
<dbReference type="Gene3D" id="2.40.37.10">
    <property type="entry name" value="Lyase, Ornithine Decarboxylase, Chain A, domain 1"/>
    <property type="match status" value="1"/>
</dbReference>
<dbReference type="EC" id="5.1.1.1" evidence="3 7"/>
<evidence type="ECO:0000256" key="2">
    <source>
        <dbReference type="ARBA" id="ARBA00001933"/>
    </source>
</evidence>
<dbReference type="GO" id="GO:0008784">
    <property type="term" value="F:alanine racemase activity"/>
    <property type="evidence" value="ECO:0007669"/>
    <property type="project" value="UniProtKB-UniRule"/>
</dbReference>
<dbReference type="InterPro" id="IPR011079">
    <property type="entry name" value="Ala_racemase_C"/>
</dbReference>
<feature type="active site" description="Proton acceptor; specific for D-alanine" evidence="7">
    <location>
        <position position="45"/>
    </location>
</feature>
<evidence type="ECO:0000256" key="7">
    <source>
        <dbReference type="HAMAP-Rule" id="MF_01201"/>
    </source>
</evidence>
<organism evidence="11 12">
    <name type="scientific">Kitasatospora kifunensis</name>
    <name type="common">Streptomyces kifunensis</name>
    <dbReference type="NCBI Taxonomy" id="58351"/>
    <lineage>
        <taxon>Bacteria</taxon>
        <taxon>Bacillati</taxon>
        <taxon>Actinomycetota</taxon>
        <taxon>Actinomycetes</taxon>
        <taxon>Kitasatosporales</taxon>
        <taxon>Streptomycetaceae</taxon>
        <taxon>Kitasatospora</taxon>
    </lineage>
</organism>
<dbReference type="FunFam" id="3.20.20.10:FF:000002">
    <property type="entry name" value="Alanine racemase"/>
    <property type="match status" value="1"/>
</dbReference>
<dbReference type="SMART" id="SM01005">
    <property type="entry name" value="Ala_racemase_C"/>
    <property type="match status" value="1"/>
</dbReference>
<dbReference type="HAMAP" id="MF_01201">
    <property type="entry name" value="Ala_racemase"/>
    <property type="match status" value="1"/>
</dbReference>
<comment type="function">
    <text evidence="7">Catalyzes the interconversion of L-alanine and D-alanine. May also act on other amino acids.</text>
</comment>
<dbReference type="Pfam" id="PF00842">
    <property type="entry name" value="Ala_racemase_C"/>
    <property type="match status" value="1"/>
</dbReference>
<dbReference type="GO" id="GO:0005829">
    <property type="term" value="C:cytosol"/>
    <property type="evidence" value="ECO:0007669"/>
    <property type="project" value="TreeGrafter"/>
</dbReference>
<feature type="binding site" evidence="7 9">
    <location>
        <position position="143"/>
    </location>
    <ligand>
        <name>substrate</name>
    </ligand>
</feature>
<dbReference type="GO" id="GO:0030632">
    <property type="term" value="P:D-alanine biosynthetic process"/>
    <property type="evidence" value="ECO:0007669"/>
    <property type="project" value="UniProtKB-UniRule"/>
</dbReference>
<dbReference type="InterPro" id="IPR001608">
    <property type="entry name" value="Ala_racemase_N"/>
</dbReference>
<evidence type="ECO:0000256" key="1">
    <source>
        <dbReference type="ARBA" id="ARBA00000316"/>
    </source>
</evidence>
<dbReference type="InterPro" id="IPR029066">
    <property type="entry name" value="PLP-binding_barrel"/>
</dbReference>
<feature type="domain" description="Alanine racemase C-terminal" evidence="10">
    <location>
        <begin position="256"/>
        <end position="383"/>
    </location>
</feature>
<dbReference type="GO" id="GO:0009252">
    <property type="term" value="P:peptidoglycan biosynthetic process"/>
    <property type="evidence" value="ECO:0007669"/>
    <property type="project" value="TreeGrafter"/>
</dbReference>
<dbReference type="SUPFAM" id="SSF50621">
    <property type="entry name" value="Alanine racemase C-terminal domain-like"/>
    <property type="match status" value="1"/>
</dbReference>
<dbReference type="SUPFAM" id="SSF51419">
    <property type="entry name" value="PLP-binding barrel"/>
    <property type="match status" value="1"/>
</dbReference>
<evidence type="ECO:0000313" key="11">
    <source>
        <dbReference type="EMBL" id="MBB4927865.1"/>
    </source>
</evidence>
<feature type="active site" description="Proton acceptor; specific for L-alanine" evidence="7">
    <location>
        <position position="277"/>
    </location>
</feature>
<dbReference type="Pfam" id="PF01168">
    <property type="entry name" value="Ala_racemase_N"/>
    <property type="match status" value="1"/>
</dbReference>
<evidence type="ECO:0000313" key="12">
    <source>
        <dbReference type="Proteomes" id="UP000540506"/>
    </source>
</evidence>
<evidence type="ECO:0000256" key="4">
    <source>
        <dbReference type="ARBA" id="ARBA00022898"/>
    </source>
</evidence>
<proteinExistence type="inferred from homology"/>
<dbReference type="GO" id="GO:0030170">
    <property type="term" value="F:pyridoxal phosphate binding"/>
    <property type="evidence" value="ECO:0007669"/>
    <property type="project" value="UniProtKB-UniRule"/>
</dbReference>
<dbReference type="UniPathway" id="UPA00042">
    <property type="reaction ID" value="UER00497"/>
</dbReference>
<protein>
    <recommendedName>
        <fullName evidence="6 7">Alanine racemase</fullName>
        <ecNumber evidence="3 7">5.1.1.1</ecNumber>
    </recommendedName>
</protein>
<dbReference type="RefSeq" id="WP_184944636.1">
    <property type="nucleotide sequence ID" value="NZ_JACHJV010000002.1"/>
</dbReference>
<dbReference type="CDD" id="cd00430">
    <property type="entry name" value="PLPDE_III_AR"/>
    <property type="match status" value="1"/>
</dbReference>
<keyword evidence="12" id="KW-1185">Reference proteome</keyword>
<comment type="pathway">
    <text evidence="7">Amino-acid biosynthesis; D-alanine biosynthesis; D-alanine from L-alanine: step 1/1.</text>
</comment>
<dbReference type="Gene3D" id="3.20.20.10">
    <property type="entry name" value="Alanine racemase"/>
    <property type="match status" value="1"/>
</dbReference>
<dbReference type="InterPro" id="IPR009006">
    <property type="entry name" value="Ala_racemase/Decarboxylase_C"/>
</dbReference>
<evidence type="ECO:0000256" key="5">
    <source>
        <dbReference type="ARBA" id="ARBA00023235"/>
    </source>
</evidence>
<evidence type="ECO:0000259" key="10">
    <source>
        <dbReference type="SMART" id="SM01005"/>
    </source>
</evidence>
<feature type="binding site" evidence="7 9">
    <location>
        <position position="325"/>
    </location>
    <ligand>
        <name>substrate</name>
    </ligand>
</feature>
<evidence type="ECO:0000256" key="6">
    <source>
        <dbReference type="ARBA" id="ARBA00072221"/>
    </source>
</evidence>
<dbReference type="Proteomes" id="UP000540506">
    <property type="component" value="Unassembled WGS sequence"/>
</dbReference>
<dbReference type="InterPro" id="IPR020622">
    <property type="entry name" value="Ala_racemase_pyridoxalP-BS"/>
</dbReference>
<name>A0A7W7R9D2_KITKI</name>
<gene>
    <name evidence="11" type="ORF">FHR34_006960</name>
</gene>
<evidence type="ECO:0000256" key="3">
    <source>
        <dbReference type="ARBA" id="ARBA00013089"/>
    </source>
</evidence>
<dbReference type="PRINTS" id="PR00992">
    <property type="entry name" value="ALARACEMASE"/>
</dbReference>